<accession>A0ABS2HFF8</accession>
<comment type="caution">
    <text evidence="6">The sequence shown here is derived from an EMBL/GenBank/DDBJ whole genome shotgun (WGS) entry which is preliminary data.</text>
</comment>
<evidence type="ECO:0000256" key="1">
    <source>
        <dbReference type="ARBA" id="ARBA00004141"/>
    </source>
</evidence>
<evidence type="ECO:0000313" key="6">
    <source>
        <dbReference type="EMBL" id="MBM7036288.1"/>
    </source>
</evidence>
<dbReference type="EMBL" id="JAFEUM010000002">
    <property type="protein sequence ID" value="MBM7036288.1"/>
    <property type="molecule type" value="Genomic_DNA"/>
</dbReference>
<evidence type="ECO:0000256" key="4">
    <source>
        <dbReference type="ARBA" id="ARBA00023136"/>
    </source>
</evidence>
<name>A0ABS2HFF8_9VIBR</name>
<dbReference type="PANTHER" id="PTHR43424">
    <property type="entry name" value="LOCUS PUTATIVE PROTEIN 1-RELATED"/>
    <property type="match status" value="1"/>
</dbReference>
<dbReference type="RefSeq" id="WP_205157868.1">
    <property type="nucleotide sequence ID" value="NZ_JAFEUM010000002.1"/>
</dbReference>
<feature type="transmembrane region" description="Helical" evidence="5">
    <location>
        <begin position="9"/>
        <end position="31"/>
    </location>
</feature>
<feature type="transmembrane region" description="Helical" evidence="5">
    <location>
        <begin position="210"/>
        <end position="227"/>
    </location>
</feature>
<feature type="transmembrane region" description="Helical" evidence="5">
    <location>
        <begin position="162"/>
        <end position="183"/>
    </location>
</feature>
<dbReference type="InterPro" id="IPR002797">
    <property type="entry name" value="Polysacc_synth"/>
</dbReference>
<feature type="transmembrane region" description="Helical" evidence="5">
    <location>
        <begin position="138"/>
        <end position="156"/>
    </location>
</feature>
<evidence type="ECO:0000256" key="3">
    <source>
        <dbReference type="ARBA" id="ARBA00022989"/>
    </source>
</evidence>
<evidence type="ECO:0000256" key="2">
    <source>
        <dbReference type="ARBA" id="ARBA00022692"/>
    </source>
</evidence>
<dbReference type="Proteomes" id="UP000809621">
    <property type="component" value="Unassembled WGS sequence"/>
</dbReference>
<evidence type="ECO:0000313" key="7">
    <source>
        <dbReference type="Proteomes" id="UP000809621"/>
    </source>
</evidence>
<feature type="transmembrane region" description="Helical" evidence="5">
    <location>
        <begin position="43"/>
        <end position="60"/>
    </location>
</feature>
<comment type="subcellular location">
    <subcellularLocation>
        <location evidence="1">Membrane</location>
        <topology evidence="1">Multi-pass membrane protein</topology>
    </subcellularLocation>
</comment>
<proteinExistence type="predicted"/>
<feature type="transmembrane region" description="Helical" evidence="5">
    <location>
        <begin position="106"/>
        <end position="126"/>
    </location>
</feature>
<gene>
    <name evidence="6" type="ORF">JQC93_07660</name>
</gene>
<protein>
    <submittedName>
        <fullName evidence="6">Oligosaccharide flippase family protein</fullName>
    </submittedName>
</protein>
<feature type="transmembrane region" description="Helical" evidence="5">
    <location>
        <begin position="285"/>
        <end position="310"/>
    </location>
</feature>
<keyword evidence="7" id="KW-1185">Reference proteome</keyword>
<organism evidence="6 7">
    <name type="scientific">Vibrio ulleungensis</name>
    <dbReference type="NCBI Taxonomy" id="2807619"/>
    <lineage>
        <taxon>Bacteria</taxon>
        <taxon>Pseudomonadati</taxon>
        <taxon>Pseudomonadota</taxon>
        <taxon>Gammaproteobacteria</taxon>
        <taxon>Vibrionales</taxon>
        <taxon>Vibrionaceae</taxon>
        <taxon>Vibrio</taxon>
    </lineage>
</organism>
<sequence>MKKENIVKLVWVFVEKIVLTLLAFISNILIIRALGGEGFGALSYYYLIVYLIFTLSDLGFRRVYLSMRDSAYKRQFFNYLLKTKFLLLIPSTAIISYYLRGSIPDYQLVTIAVLTLLQPIQSYFYICQSKLKIKQISLFHIVIESISSFSKIAVFYVSDNMIFHVVLIHVTVSIIKLIGYLMLSEENLVRDMKLFFTPIKSRVKKLNYSNSYRALYLFMSLILLTYYNKLDQLIVEAKFGFYALGIYVAAYKFIEQIISLLGMINSFLLPMISNENKAEKLESITTIYIISIVVSICLAIFMYALGGHIIRFTLGEEYSESIAILELLAISLPMLFLSNVGGIYYSVQKIEHLALIRNFLSCAVMFTLGHLLTNRMGLEGIAVALIVTSFFNVFIFEILHRKTRFNVTLKIQSIKQLFSIHFWKKLAHDIK</sequence>
<keyword evidence="4 5" id="KW-0472">Membrane</keyword>
<feature type="transmembrane region" description="Helical" evidence="5">
    <location>
        <begin position="322"/>
        <end position="347"/>
    </location>
</feature>
<dbReference type="InterPro" id="IPR052556">
    <property type="entry name" value="PolySynth_Transporter"/>
</dbReference>
<feature type="transmembrane region" description="Helical" evidence="5">
    <location>
        <begin position="378"/>
        <end position="399"/>
    </location>
</feature>
<feature type="transmembrane region" description="Helical" evidence="5">
    <location>
        <begin position="354"/>
        <end position="372"/>
    </location>
</feature>
<reference evidence="6 7" key="1">
    <citation type="submission" date="2021-02" db="EMBL/GenBank/DDBJ databases">
        <authorList>
            <person name="Park J.-S."/>
        </authorList>
    </citation>
    <scope>NUCLEOTIDE SEQUENCE [LARGE SCALE GENOMIC DNA]</scope>
    <source>
        <strain evidence="6 7">188UL20-2</strain>
    </source>
</reference>
<keyword evidence="2 5" id="KW-0812">Transmembrane</keyword>
<evidence type="ECO:0000256" key="5">
    <source>
        <dbReference type="SAM" id="Phobius"/>
    </source>
</evidence>
<dbReference type="PANTHER" id="PTHR43424:SF1">
    <property type="entry name" value="LOCUS PUTATIVE PROTEIN 1-RELATED"/>
    <property type="match status" value="1"/>
</dbReference>
<feature type="transmembrane region" description="Helical" evidence="5">
    <location>
        <begin position="239"/>
        <end position="264"/>
    </location>
</feature>
<keyword evidence="3 5" id="KW-1133">Transmembrane helix</keyword>
<dbReference type="Pfam" id="PF01943">
    <property type="entry name" value="Polysacc_synt"/>
    <property type="match status" value="1"/>
</dbReference>
<feature type="transmembrane region" description="Helical" evidence="5">
    <location>
        <begin position="81"/>
        <end position="100"/>
    </location>
</feature>